<dbReference type="PROSITE" id="PS00292">
    <property type="entry name" value="CYCLINS"/>
    <property type="match status" value="1"/>
</dbReference>
<feature type="domain" description="Cyclin-like" evidence="6">
    <location>
        <begin position="218"/>
        <end position="302"/>
    </location>
</feature>
<evidence type="ECO:0000256" key="3">
    <source>
        <dbReference type="ARBA" id="ARBA00023306"/>
    </source>
</evidence>
<feature type="compositionally biased region" description="Polar residues" evidence="5">
    <location>
        <begin position="1"/>
        <end position="10"/>
    </location>
</feature>
<reference evidence="7 8" key="1">
    <citation type="journal article" date="2020" name="Cell">
        <title>Large-Scale Comparative Analyses of Tick Genomes Elucidate Their Genetic Diversity and Vector Capacities.</title>
        <authorList>
            <consortium name="Tick Genome and Microbiome Consortium (TIGMIC)"/>
            <person name="Jia N."/>
            <person name="Wang J."/>
            <person name="Shi W."/>
            <person name="Du L."/>
            <person name="Sun Y."/>
            <person name="Zhan W."/>
            <person name="Jiang J.F."/>
            <person name="Wang Q."/>
            <person name="Zhang B."/>
            <person name="Ji P."/>
            <person name="Bell-Sakyi L."/>
            <person name="Cui X.M."/>
            <person name="Yuan T.T."/>
            <person name="Jiang B.G."/>
            <person name="Yang W.F."/>
            <person name="Lam T.T."/>
            <person name="Chang Q.C."/>
            <person name="Ding S.J."/>
            <person name="Wang X.J."/>
            <person name="Zhu J.G."/>
            <person name="Ruan X.D."/>
            <person name="Zhao L."/>
            <person name="Wei J.T."/>
            <person name="Ye R.Z."/>
            <person name="Que T.C."/>
            <person name="Du C.H."/>
            <person name="Zhou Y.H."/>
            <person name="Cheng J.X."/>
            <person name="Dai P.F."/>
            <person name="Guo W.B."/>
            <person name="Han X.H."/>
            <person name="Huang E.J."/>
            <person name="Li L.F."/>
            <person name="Wei W."/>
            <person name="Gao Y.C."/>
            <person name="Liu J.Z."/>
            <person name="Shao H.Z."/>
            <person name="Wang X."/>
            <person name="Wang C.C."/>
            <person name="Yang T.C."/>
            <person name="Huo Q.B."/>
            <person name="Li W."/>
            <person name="Chen H.Y."/>
            <person name="Chen S.E."/>
            <person name="Zhou L.G."/>
            <person name="Ni X.B."/>
            <person name="Tian J.H."/>
            <person name="Sheng Y."/>
            <person name="Liu T."/>
            <person name="Pan Y.S."/>
            <person name="Xia L.Y."/>
            <person name="Li J."/>
            <person name="Zhao F."/>
            <person name="Cao W.C."/>
        </authorList>
    </citation>
    <scope>NUCLEOTIDE SEQUENCE [LARGE SCALE GENOMIC DNA]</scope>
    <source>
        <strain evidence="7">HaeL-2018</strain>
    </source>
</reference>
<dbReference type="Pfam" id="PF00134">
    <property type="entry name" value="Cyclin_N"/>
    <property type="match status" value="1"/>
</dbReference>
<dbReference type="InterPro" id="IPR048258">
    <property type="entry name" value="Cyclins_cyclin-box"/>
</dbReference>
<protein>
    <recommendedName>
        <fullName evidence="6">Cyclin-like domain-containing protein</fullName>
    </recommendedName>
</protein>
<dbReference type="InterPro" id="IPR004367">
    <property type="entry name" value="Cyclin_C-dom"/>
</dbReference>
<dbReference type="SUPFAM" id="SSF47954">
    <property type="entry name" value="Cyclin-like"/>
    <property type="match status" value="2"/>
</dbReference>
<proteinExistence type="inferred from homology"/>
<dbReference type="VEuPathDB" id="VectorBase:HLOH_044933"/>
<dbReference type="GO" id="GO:0044772">
    <property type="term" value="P:mitotic cell cycle phase transition"/>
    <property type="evidence" value="ECO:0007669"/>
    <property type="project" value="InterPro"/>
</dbReference>
<name>A0A9J6FK34_HAELO</name>
<dbReference type="InterPro" id="IPR036915">
    <property type="entry name" value="Cyclin-like_sf"/>
</dbReference>
<evidence type="ECO:0000313" key="8">
    <source>
        <dbReference type="Proteomes" id="UP000821853"/>
    </source>
</evidence>
<dbReference type="Gene3D" id="1.10.472.10">
    <property type="entry name" value="Cyclin-like"/>
    <property type="match status" value="2"/>
</dbReference>
<evidence type="ECO:0000259" key="6">
    <source>
        <dbReference type="SMART" id="SM00385"/>
    </source>
</evidence>
<keyword evidence="1" id="KW-0132">Cell division</keyword>
<comment type="caution">
    <text evidence="7">The sequence shown here is derived from an EMBL/GenBank/DDBJ whole genome shotgun (WGS) entry which is preliminary data.</text>
</comment>
<dbReference type="AlphaFoldDB" id="A0A9J6FK34"/>
<keyword evidence="2 4" id="KW-0195">Cyclin</keyword>
<gene>
    <name evidence="7" type="ORF">HPB48_001142</name>
</gene>
<organism evidence="7 8">
    <name type="scientific">Haemaphysalis longicornis</name>
    <name type="common">Bush tick</name>
    <dbReference type="NCBI Taxonomy" id="44386"/>
    <lineage>
        <taxon>Eukaryota</taxon>
        <taxon>Metazoa</taxon>
        <taxon>Ecdysozoa</taxon>
        <taxon>Arthropoda</taxon>
        <taxon>Chelicerata</taxon>
        <taxon>Arachnida</taxon>
        <taxon>Acari</taxon>
        <taxon>Parasitiformes</taxon>
        <taxon>Ixodida</taxon>
        <taxon>Ixodoidea</taxon>
        <taxon>Ixodidae</taxon>
        <taxon>Haemaphysalinae</taxon>
        <taxon>Haemaphysalis</taxon>
    </lineage>
</organism>
<evidence type="ECO:0000313" key="7">
    <source>
        <dbReference type="EMBL" id="KAH9362761.1"/>
    </source>
</evidence>
<dbReference type="InterPro" id="IPR006671">
    <property type="entry name" value="Cyclin_N"/>
</dbReference>
<dbReference type="GO" id="GO:0016538">
    <property type="term" value="F:cyclin-dependent protein serine/threonine kinase regulator activity"/>
    <property type="evidence" value="ECO:0007669"/>
    <property type="project" value="InterPro"/>
</dbReference>
<keyword evidence="8" id="KW-1185">Reference proteome</keyword>
<dbReference type="Pfam" id="PF02984">
    <property type="entry name" value="Cyclin_C"/>
    <property type="match status" value="1"/>
</dbReference>
<keyword evidence="3" id="KW-0131">Cell cycle</keyword>
<dbReference type="GO" id="GO:0051301">
    <property type="term" value="P:cell division"/>
    <property type="evidence" value="ECO:0007669"/>
    <property type="project" value="UniProtKB-KW"/>
</dbReference>
<dbReference type="SMART" id="SM00385">
    <property type="entry name" value="CYCLIN"/>
    <property type="match status" value="1"/>
</dbReference>
<evidence type="ECO:0000256" key="2">
    <source>
        <dbReference type="ARBA" id="ARBA00023127"/>
    </source>
</evidence>
<dbReference type="PANTHER" id="PTHR10177">
    <property type="entry name" value="CYCLINS"/>
    <property type="match status" value="1"/>
</dbReference>
<dbReference type="EMBL" id="JABSTR010000001">
    <property type="protein sequence ID" value="KAH9362761.1"/>
    <property type="molecule type" value="Genomic_DNA"/>
</dbReference>
<dbReference type="OrthoDB" id="6437110at2759"/>
<dbReference type="InterPro" id="IPR013763">
    <property type="entry name" value="Cyclin-like_dom"/>
</dbReference>
<evidence type="ECO:0000256" key="1">
    <source>
        <dbReference type="ARBA" id="ARBA00022618"/>
    </source>
</evidence>
<sequence>MATHDATATASYPDENSGPLEQPARPTEKPGSANALAFDKRQTLRCLENKITAEQTTQARVECAKKQAPALALRRSALIPVSTEGSRPLNHVEVSEDFSSNDGSLKPPTADTLCVRPLCAMTPLGVAVPPASINGTTATPRATDGSVDCDGTRETKDASFDSEQINCFTEFRELECDGTYSRDIYKYLRERELEHRPHENYIRNQVVVTSAMRTTLVDWMIKAVEKYKLHEETLFRAVSYVDRFLATLSSTRSELHRVGTASLLVAAKFEEIHPPGVAQLAYLSHNAFTKKQIIKTERMLLEVLSFDLAGPTTNYFLSATRRLTKHHARDPWRRELVQYSGYEVRSFRDCIRSLYSSFREASTRAERAVYEKFNGERFDDVANVKAPATLPF</sequence>
<dbReference type="Proteomes" id="UP000821853">
    <property type="component" value="Chromosome 1"/>
</dbReference>
<dbReference type="FunFam" id="1.10.472.10:FF:000001">
    <property type="entry name" value="G2/mitotic-specific cyclin"/>
    <property type="match status" value="1"/>
</dbReference>
<accession>A0A9J6FK34</accession>
<evidence type="ECO:0000256" key="4">
    <source>
        <dbReference type="RuleBase" id="RU000383"/>
    </source>
</evidence>
<feature type="region of interest" description="Disordered" evidence="5">
    <location>
        <begin position="1"/>
        <end position="35"/>
    </location>
</feature>
<evidence type="ECO:0000256" key="5">
    <source>
        <dbReference type="SAM" id="MobiDB-lite"/>
    </source>
</evidence>
<dbReference type="InterPro" id="IPR039361">
    <property type="entry name" value="Cyclin"/>
</dbReference>
<comment type="similarity">
    <text evidence="4">Belongs to the cyclin family.</text>
</comment>